<evidence type="ECO:0000313" key="1">
    <source>
        <dbReference type="EMBL" id="MFD0796013.1"/>
    </source>
</evidence>
<dbReference type="PROSITE" id="PS51257">
    <property type="entry name" value="PROKAR_LIPOPROTEIN"/>
    <property type="match status" value="1"/>
</dbReference>
<protein>
    <recommendedName>
        <fullName evidence="3">Fibronectin type-III domain-containing protein</fullName>
    </recommendedName>
</protein>
<accession>A0ABW3AYH7</accession>
<evidence type="ECO:0008006" key="3">
    <source>
        <dbReference type="Google" id="ProtNLM"/>
    </source>
</evidence>
<gene>
    <name evidence="1" type="ORF">ACFQZJ_00960</name>
</gene>
<dbReference type="EMBL" id="JBHTHY010000003">
    <property type="protein sequence ID" value="MFD0796013.1"/>
    <property type="molecule type" value="Genomic_DNA"/>
</dbReference>
<dbReference type="RefSeq" id="WP_379931684.1">
    <property type="nucleotide sequence ID" value="NZ_JBHTHY010000003.1"/>
</dbReference>
<reference evidence="2" key="1">
    <citation type="journal article" date="2019" name="Int. J. Syst. Evol. Microbiol.">
        <title>The Global Catalogue of Microorganisms (GCM) 10K type strain sequencing project: providing services to taxonomists for standard genome sequencing and annotation.</title>
        <authorList>
            <consortium name="The Broad Institute Genomics Platform"/>
            <consortium name="The Broad Institute Genome Sequencing Center for Infectious Disease"/>
            <person name="Wu L."/>
            <person name="Ma J."/>
        </authorList>
    </citation>
    <scope>NUCLEOTIDE SEQUENCE [LARGE SCALE GENOMIC DNA]</scope>
    <source>
        <strain evidence="2">CCUG 61948</strain>
    </source>
</reference>
<comment type="caution">
    <text evidence="1">The sequence shown here is derived from an EMBL/GenBank/DDBJ whole genome shotgun (WGS) entry which is preliminary data.</text>
</comment>
<sequence length="246" mass="28200">MKTTYIHTILFLLLCSCTGEFSPTENAFIELKAPINKCKQGIIDPSNPNILNVDFTWQIENGPLLDGEIVLINRESEEEIRRVPIADINSITGQQATVERGNWYRWQVEAKVEGNTLPVKSNIAEFYAELIYEEAAPYPVIIREELNNSAVVQFSWESPDADPQKTFLRYVLYHTYGKTQADIAIPDLEFKKLEQEFTHSDFTKRVEIPNSEFETGSIHYFKVESKVNLRNGSSLSSNTYFKFTAK</sequence>
<name>A0ABW3AYH7_9FLAO</name>
<evidence type="ECO:0000313" key="2">
    <source>
        <dbReference type="Proteomes" id="UP001597012"/>
    </source>
</evidence>
<dbReference type="Proteomes" id="UP001597012">
    <property type="component" value="Unassembled WGS sequence"/>
</dbReference>
<organism evidence="1 2">
    <name type="scientific">Maribacter chungangensis</name>
    <dbReference type="NCBI Taxonomy" id="1069117"/>
    <lineage>
        <taxon>Bacteria</taxon>
        <taxon>Pseudomonadati</taxon>
        <taxon>Bacteroidota</taxon>
        <taxon>Flavobacteriia</taxon>
        <taxon>Flavobacteriales</taxon>
        <taxon>Flavobacteriaceae</taxon>
        <taxon>Maribacter</taxon>
    </lineage>
</organism>
<keyword evidence="2" id="KW-1185">Reference proteome</keyword>
<proteinExistence type="predicted"/>